<keyword evidence="1" id="KW-1133">Transmembrane helix</keyword>
<keyword evidence="1" id="KW-0812">Transmembrane</keyword>
<evidence type="ECO:0000313" key="3">
    <source>
        <dbReference type="Proteomes" id="UP001162483"/>
    </source>
</evidence>
<gene>
    <name evidence="2" type="ORF">SPARVUS_LOCUS6275312</name>
</gene>
<sequence length="46" mass="5229">MILHFQDFRWGGELFCLLTVLLSVSWGTLLWIQSSLITVNTPTPPP</sequence>
<name>A0ABN9D0W0_9NEOB</name>
<dbReference type="EMBL" id="CATNWA010013997">
    <property type="protein sequence ID" value="CAI9566123.1"/>
    <property type="molecule type" value="Genomic_DNA"/>
</dbReference>
<accession>A0ABN9D0W0</accession>
<proteinExistence type="predicted"/>
<reference evidence="2" key="1">
    <citation type="submission" date="2023-05" db="EMBL/GenBank/DDBJ databases">
        <authorList>
            <person name="Stuckert A."/>
        </authorList>
    </citation>
    <scope>NUCLEOTIDE SEQUENCE</scope>
</reference>
<protein>
    <recommendedName>
        <fullName evidence="4">ATP synthase F0 subunit 8</fullName>
    </recommendedName>
</protein>
<organism evidence="2 3">
    <name type="scientific">Staurois parvus</name>
    <dbReference type="NCBI Taxonomy" id="386267"/>
    <lineage>
        <taxon>Eukaryota</taxon>
        <taxon>Metazoa</taxon>
        <taxon>Chordata</taxon>
        <taxon>Craniata</taxon>
        <taxon>Vertebrata</taxon>
        <taxon>Euteleostomi</taxon>
        <taxon>Amphibia</taxon>
        <taxon>Batrachia</taxon>
        <taxon>Anura</taxon>
        <taxon>Neobatrachia</taxon>
        <taxon>Ranoidea</taxon>
        <taxon>Ranidae</taxon>
        <taxon>Staurois</taxon>
    </lineage>
</organism>
<evidence type="ECO:0000313" key="2">
    <source>
        <dbReference type="EMBL" id="CAI9566123.1"/>
    </source>
</evidence>
<feature type="transmembrane region" description="Helical" evidence="1">
    <location>
        <begin position="12"/>
        <end position="32"/>
    </location>
</feature>
<evidence type="ECO:0000256" key="1">
    <source>
        <dbReference type="SAM" id="Phobius"/>
    </source>
</evidence>
<evidence type="ECO:0008006" key="4">
    <source>
        <dbReference type="Google" id="ProtNLM"/>
    </source>
</evidence>
<keyword evidence="1" id="KW-0472">Membrane</keyword>
<dbReference type="Proteomes" id="UP001162483">
    <property type="component" value="Unassembled WGS sequence"/>
</dbReference>
<keyword evidence="3" id="KW-1185">Reference proteome</keyword>
<comment type="caution">
    <text evidence="2">The sequence shown here is derived from an EMBL/GenBank/DDBJ whole genome shotgun (WGS) entry which is preliminary data.</text>
</comment>